<sequence>MITREQIRKLAGYSYSRGVDIWRQGKIRRFQIKTTKKGRQIQADVKGSGRNLYDVRILLDEEEDSVQEAWCDCPAFYSYEGLCKHCTAVLLYYLENPDRVEEEHMSLSEFLKQRGLEGVQKEIGEATDGIKIQENLRSPGNTTASRSDSMLLAGVPKRKTTRQLKELLQKQTARHMLPVLQEESFGKVRLEPLLICDTRECRAEFRIGIGRMYIVKDIFSMIRALREQSSYSYGKSLEFVHIKGSFTEESRPLVEFLEQWVGRYEKAYLQTSGYSYLYRAALPKARTIVLDGWGLDGFLDAMGNRVFYVQLDGTESRWHVTDAALERRLQLTGTEGGAELSLENVFGYACERDQVYFKDGLIYRVSNEGLGEVTEFLDCMKKLPNRTAFLQEEDLPAFFRQLMPILKEHFQCEIKGVGEKQTELSAVKFQFYLDMPQEKLVSCRAIACYGEREYSVYDLTEDIDRRDLVSESEAARILSSYCNTYDDLKKEMIIYQDDELFYRLLTEGIVQLSAIGEVYVSDALKKVRVLPSPGVSVGISMGGDLLELTVSSQDMPREELMEILSRYDRKRKFYRLKNGDFVNMEENGLESLQEVRQALQLTDKQLMQDKIEVPAYRMLYLDEALQENAMMEVIRDVSFASRIEKLQNPDFEKEYVPDSLKGILREYQKTGAAWIGMLYSNRFGGILADDMGLGKTLQVISFLLTEHTGCSLIVCPASLVYNWKHELERFAPSLKADMVTGNVQQRKEVLDRWKEVDVLITSYDLLRRDITDYQELHFFCEVIDEAQYIKNHGTQAARAVKQVQTGFRLALTGTPIENRLSELWSIFDYLMPGYLYSYQRFRTELEQPIVQHKDEDAAKRLQRLIRPFVLRRLKKEVLQDLPDKLEENLYADMDGEQQELYDAHVRRMKLMLEEKSDEEIRTDKIEILAELTRLRQLCCDPALLYDNYKGGSAKTELVRGLIRNAVENGHKVLLFSQFTTMLERLYRILEGEKIASHMLTGATPKEKRIEMVESFAHDDVPVFCISLKAGGTGLNLTAADVVIHFDPWWNSAVQNQATDRAHRIGQKNVVNVYRILAKGTIEEKIVELQERKLQLSDRILGGESLQAQGLTREELLELLR</sequence>
<gene>
    <name evidence="6" type="ORF">LKD45_14640</name>
</gene>
<dbReference type="Gene3D" id="3.40.50.300">
    <property type="entry name" value="P-loop containing nucleotide triphosphate hydrolases"/>
    <property type="match status" value="1"/>
</dbReference>
<dbReference type="Proteomes" id="UP001199355">
    <property type="component" value="Unassembled WGS sequence"/>
</dbReference>
<feature type="domain" description="Helicase C-terminal" evidence="5">
    <location>
        <begin position="957"/>
        <end position="1106"/>
    </location>
</feature>
<evidence type="ECO:0000256" key="1">
    <source>
        <dbReference type="ARBA" id="ARBA00022801"/>
    </source>
</evidence>
<dbReference type="SMART" id="SM00487">
    <property type="entry name" value="DEXDc"/>
    <property type="match status" value="1"/>
</dbReference>
<evidence type="ECO:0000259" key="3">
    <source>
        <dbReference type="PROSITE" id="PS50966"/>
    </source>
</evidence>
<dbReference type="InterPro" id="IPR049730">
    <property type="entry name" value="SNF2/RAD54-like_C"/>
</dbReference>
<dbReference type="Gene3D" id="3.40.50.10810">
    <property type="entry name" value="Tandem AAA-ATPase domain"/>
    <property type="match status" value="1"/>
</dbReference>
<organism evidence="6 7">
    <name type="scientific">Gallintestinimicrobium propionicum</name>
    <dbReference type="NCBI Taxonomy" id="2981770"/>
    <lineage>
        <taxon>Bacteria</taxon>
        <taxon>Bacillati</taxon>
        <taxon>Bacillota</taxon>
        <taxon>Clostridia</taxon>
        <taxon>Lachnospirales</taxon>
        <taxon>Lachnospiraceae</taxon>
        <taxon>Gallintestinimicrobium</taxon>
    </lineage>
</organism>
<proteinExistence type="predicted"/>
<dbReference type="InterPro" id="IPR013663">
    <property type="entry name" value="Helicase_SWF/SNF/SWI_bac"/>
</dbReference>
<dbReference type="SUPFAM" id="SSF52540">
    <property type="entry name" value="P-loop containing nucleoside triphosphate hydrolases"/>
    <property type="match status" value="2"/>
</dbReference>
<dbReference type="InterPro" id="IPR038718">
    <property type="entry name" value="SNF2-like_sf"/>
</dbReference>
<keyword evidence="7" id="KW-1185">Reference proteome</keyword>
<reference evidence="6 7" key="1">
    <citation type="submission" date="2021-10" db="EMBL/GenBank/DDBJ databases">
        <title>Anaerobic single-cell dispensing facilitates the cultivation of human gut bacteria.</title>
        <authorList>
            <person name="Afrizal A."/>
        </authorList>
    </citation>
    <scope>NUCLEOTIDE SEQUENCE [LARGE SCALE GENOMIC DNA]</scope>
    <source>
        <strain evidence="6 7">CLA-AA-H244</strain>
    </source>
</reference>
<feature type="domain" description="Helicase ATP-binding" evidence="4">
    <location>
        <begin position="676"/>
        <end position="833"/>
    </location>
</feature>
<dbReference type="PROSITE" id="PS50966">
    <property type="entry name" value="ZF_SWIM"/>
    <property type="match status" value="1"/>
</dbReference>
<comment type="caution">
    <text evidence="6">The sequence shown here is derived from an EMBL/GenBank/DDBJ whole genome shotgun (WGS) entry which is preliminary data.</text>
</comment>
<dbReference type="InterPro" id="IPR000330">
    <property type="entry name" value="SNF2_N"/>
</dbReference>
<keyword evidence="1" id="KW-0378">Hydrolase</keyword>
<dbReference type="CDD" id="cd18793">
    <property type="entry name" value="SF2_C_SNF"/>
    <property type="match status" value="1"/>
</dbReference>
<dbReference type="GO" id="GO:0016787">
    <property type="term" value="F:hydrolase activity"/>
    <property type="evidence" value="ECO:0007669"/>
    <property type="project" value="UniProtKB-KW"/>
</dbReference>
<dbReference type="InterPro" id="IPR014001">
    <property type="entry name" value="Helicase_ATP-bd"/>
</dbReference>
<dbReference type="Pfam" id="PF04434">
    <property type="entry name" value="SWIM"/>
    <property type="match status" value="1"/>
</dbReference>
<evidence type="ECO:0000259" key="4">
    <source>
        <dbReference type="PROSITE" id="PS51192"/>
    </source>
</evidence>
<keyword evidence="2" id="KW-0863">Zinc-finger</keyword>
<dbReference type="Pfam" id="PF00176">
    <property type="entry name" value="SNF2-rel_dom"/>
    <property type="match status" value="1"/>
</dbReference>
<feature type="domain" description="SWIM-type" evidence="3">
    <location>
        <begin position="53"/>
        <end position="94"/>
    </location>
</feature>
<name>A0AAE3AZE7_9FIRM</name>
<dbReference type="PANTHER" id="PTHR10799">
    <property type="entry name" value="SNF2/RAD54 HELICASE FAMILY"/>
    <property type="match status" value="1"/>
</dbReference>
<dbReference type="InterPro" id="IPR001650">
    <property type="entry name" value="Helicase_C-like"/>
</dbReference>
<dbReference type="InterPro" id="IPR027417">
    <property type="entry name" value="P-loop_NTPase"/>
</dbReference>
<dbReference type="PROSITE" id="PS50096">
    <property type="entry name" value="IQ"/>
    <property type="match status" value="1"/>
</dbReference>
<dbReference type="PROSITE" id="PS51192">
    <property type="entry name" value="HELICASE_ATP_BIND_1"/>
    <property type="match status" value="1"/>
</dbReference>
<dbReference type="Pfam" id="PF08455">
    <property type="entry name" value="SNF2_assoc"/>
    <property type="match status" value="1"/>
</dbReference>
<dbReference type="GO" id="GO:0008270">
    <property type="term" value="F:zinc ion binding"/>
    <property type="evidence" value="ECO:0007669"/>
    <property type="project" value="UniProtKB-KW"/>
</dbReference>
<accession>A0AAE3AZE7</accession>
<evidence type="ECO:0000256" key="2">
    <source>
        <dbReference type="PROSITE-ProRule" id="PRU00325"/>
    </source>
</evidence>
<dbReference type="Pfam" id="PF00271">
    <property type="entry name" value="Helicase_C"/>
    <property type="match status" value="1"/>
</dbReference>
<dbReference type="SMART" id="SM00490">
    <property type="entry name" value="HELICc"/>
    <property type="match status" value="1"/>
</dbReference>
<keyword evidence="2" id="KW-0862">Zinc</keyword>
<dbReference type="InterPro" id="IPR007527">
    <property type="entry name" value="Znf_SWIM"/>
</dbReference>
<dbReference type="CDD" id="cd18012">
    <property type="entry name" value="DEXQc_arch_SWI2_SNF2"/>
    <property type="match status" value="1"/>
</dbReference>
<dbReference type="GO" id="GO:0005524">
    <property type="term" value="F:ATP binding"/>
    <property type="evidence" value="ECO:0007669"/>
    <property type="project" value="InterPro"/>
</dbReference>
<dbReference type="RefSeq" id="WP_308728975.1">
    <property type="nucleotide sequence ID" value="NZ_JAJEQF010000051.1"/>
</dbReference>
<dbReference type="AlphaFoldDB" id="A0AAE3AZE7"/>
<evidence type="ECO:0000259" key="5">
    <source>
        <dbReference type="PROSITE" id="PS51194"/>
    </source>
</evidence>
<keyword evidence="2" id="KW-0479">Metal-binding</keyword>
<evidence type="ECO:0000313" key="7">
    <source>
        <dbReference type="Proteomes" id="UP001199355"/>
    </source>
</evidence>
<dbReference type="PROSITE" id="PS51194">
    <property type="entry name" value="HELICASE_CTER"/>
    <property type="match status" value="1"/>
</dbReference>
<protein>
    <submittedName>
        <fullName evidence="6">SNF2 helicase associated domain-containing protein</fullName>
    </submittedName>
</protein>
<dbReference type="EMBL" id="JAJEQF010000051">
    <property type="protein sequence ID" value="MCC2168907.1"/>
    <property type="molecule type" value="Genomic_DNA"/>
</dbReference>
<evidence type="ECO:0000313" key="6">
    <source>
        <dbReference type="EMBL" id="MCC2168907.1"/>
    </source>
</evidence>